<sequence>MSAYRVIDRIQIEPHILFIRIEPTDFKLTLRDVFESLSDKAWISDFDKKYIQDYFQVRADETINYIAANIIKQSDDKITSDTGELVVSELSRLAVINELKYLDIPLAEIIKSKAVGNDGFDFFSKNLDKVILFGEAKFKSNQNAYGSAFEQIERFERIKQDVSDIKEIKEFCCEDSLNNHSDGKKGFIASFASKLTSTINIVNGIKRNTHYNILKKHQEIICIAVNV</sequence>
<name>A0A2K1E4G9_9FLAO</name>
<evidence type="ECO:0008006" key="3">
    <source>
        <dbReference type="Google" id="ProtNLM"/>
    </source>
</evidence>
<keyword evidence="2" id="KW-1185">Reference proteome</keyword>
<accession>A0A2K1E4G9</accession>
<dbReference type="AlphaFoldDB" id="A0A2K1E4G9"/>
<reference evidence="1 2" key="1">
    <citation type="submission" date="2018-01" db="EMBL/GenBank/DDBJ databases">
        <title>The draft genome of Hanstruepera neustonica JCM19743.</title>
        <authorList>
            <person name="He R.-H."/>
            <person name="Du Z.-J."/>
        </authorList>
    </citation>
    <scope>NUCLEOTIDE SEQUENCE [LARGE SCALE GENOMIC DNA]</scope>
    <source>
        <strain evidence="1 2">JCM19743</strain>
    </source>
</reference>
<evidence type="ECO:0000313" key="1">
    <source>
        <dbReference type="EMBL" id="PNQ75178.1"/>
    </source>
</evidence>
<dbReference type="EMBL" id="POWF01000001">
    <property type="protein sequence ID" value="PNQ75178.1"/>
    <property type="molecule type" value="Genomic_DNA"/>
</dbReference>
<gene>
    <name evidence="1" type="ORF">C1T31_03310</name>
</gene>
<evidence type="ECO:0000313" key="2">
    <source>
        <dbReference type="Proteomes" id="UP000236641"/>
    </source>
</evidence>
<protein>
    <recommendedName>
        <fullName evidence="3">DUF1837 domain-containing protein</fullName>
    </recommendedName>
</protein>
<dbReference type="OrthoDB" id="7000645at2"/>
<organism evidence="1 2">
    <name type="scientific">Hanstruepera neustonica</name>
    <dbReference type="NCBI Taxonomy" id="1445657"/>
    <lineage>
        <taxon>Bacteria</taxon>
        <taxon>Pseudomonadati</taxon>
        <taxon>Bacteroidota</taxon>
        <taxon>Flavobacteriia</taxon>
        <taxon>Flavobacteriales</taxon>
        <taxon>Flavobacteriaceae</taxon>
        <taxon>Hanstruepera</taxon>
    </lineage>
</organism>
<comment type="caution">
    <text evidence="1">The sequence shown here is derived from an EMBL/GenBank/DDBJ whole genome shotgun (WGS) entry which is preliminary data.</text>
</comment>
<dbReference type="RefSeq" id="WP_103051027.1">
    <property type="nucleotide sequence ID" value="NZ_POWF01000001.1"/>
</dbReference>
<proteinExistence type="predicted"/>
<dbReference type="Proteomes" id="UP000236641">
    <property type="component" value="Unassembled WGS sequence"/>
</dbReference>